<feature type="region of interest" description="Disordered" evidence="2">
    <location>
        <begin position="164"/>
        <end position="195"/>
    </location>
</feature>
<evidence type="ECO:0000256" key="2">
    <source>
        <dbReference type="SAM" id="MobiDB-lite"/>
    </source>
</evidence>
<gene>
    <name evidence="3" type="ORF">M231_03036</name>
</gene>
<keyword evidence="4" id="KW-1185">Reference proteome</keyword>
<feature type="coiled-coil region" evidence="1">
    <location>
        <begin position="618"/>
        <end position="709"/>
    </location>
</feature>
<dbReference type="InParanoid" id="A0A4Q1BPI9"/>
<feature type="compositionally biased region" description="Pro residues" evidence="2">
    <location>
        <begin position="388"/>
        <end position="400"/>
    </location>
</feature>
<feature type="region of interest" description="Disordered" evidence="2">
    <location>
        <begin position="363"/>
        <end position="492"/>
    </location>
</feature>
<comment type="caution">
    <text evidence="3">The sequence shown here is derived from an EMBL/GenBank/DDBJ whole genome shotgun (WGS) entry which is preliminary data.</text>
</comment>
<dbReference type="Proteomes" id="UP000289152">
    <property type="component" value="Unassembled WGS sequence"/>
</dbReference>
<feature type="region of interest" description="Disordered" evidence="2">
    <location>
        <begin position="95"/>
        <end position="120"/>
    </location>
</feature>
<name>A0A4Q1BPI9_TREME</name>
<feature type="compositionally biased region" description="Polar residues" evidence="2">
    <location>
        <begin position="99"/>
        <end position="113"/>
    </location>
</feature>
<accession>A0A4Q1BPI9</accession>
<feature type="compositionally biased region" description="Polar residues" evidence="2">
    <location>
        <begin position="446"/>
        <end position="462"/>
    </location>
</feature>
<evidence type="ECO:0000313" key="3">
    <source>
        <dbReference type="EMBL" id="RXK39682.1"/>
    </source>
</evidence>
<feature type="coiled-coil region" evidence="1">
    <location>
        <begin position="122"/>
        <end position="163"/>
    </location>
</feature>
<feature type="compositionally biased region" description="Basic and acidic residues" evidence="2">
    <location>
        <begin position="463"/>
        <end position="490"/>
    </location>
</feature>
<dbReference type="PANTHER" id="PTHR32258">
    <property type="entry name" value="PROTEIN NETWORKED 4A"/>
    <property type="match status" value="1"/>
</dbReference>
<evidence type="ECO:0000256" key="1">
    <source>
        <dbReference type="SAM" id="Coils"/>
    </source>
</evidence>
<protein>
    <submittedName>
        <fullName evidence="3">Uncharacterized protein</fullName>
    </submittedName>
</protein>
<evidence type="ECO:0000313" key="4">
    <source>
        <dbReference type="Proteomes" id="UP000289152"/>
    </source>
</evidence>
<dbReference type="AlphaFoldDB" id="A0A4Q1BPI9"/>
<feature type="region of interest" description="Disordered" evidence="2">
    <location>
        <begin position="26"/>
        <end position="53"/>
    </location>
</feature>
<feature type="coiled-coil region" evidence="1">
    <location>
        <begin position="196"/>
        <end position="314"/>
    </location>
</feature>
<feature type="coiled-coil region" evidence="1">
    <location>
        <begin position="558"/>
        <end position="585"/>
    </location>
</feature>
<organism evidence="3 4">
    <name type="scientific">Tremella mesenterica</name>
    <name type="common">Jelly fungus</name>
    <dbReference type="NCBI Taxonomy" id="5217"/>
    <lineage>
        <taxon>Eukaryota</taxon>
        <taxon>Fungi</taxon>
        <taxon>Dikarya</taxon>
        <taxon>Basidiomycota</taxon>
        <taxon>Agaricomycotina</taxon>
        <taxon>Tremellomycetes</taxon>
        <taxon>Tremellales</taxon>
        <taxon>Tremellaceae</taxon>
        <taxon>Tremella</taxon>
    </lineage>
</organism>
<keyword evidence="1" id="KW-0175">Coiled coil</keyword>
<reference evidence="3 4" key="1">
    <citation type="submission" date="2016-06" db="EMBL/GenBank/DDBJ databases">
        <title>Evolution of pathogenesis and genome organization in the Tremellales.</title>
        <authorList>
            <person name="Cuomo C."/>
            <person name="Litvintseva A."/>
            <person name="Heitman J."/>
            <person name="Chen Y."/>
            <person name="Sun S."/>
            <person name="Springer D."/>
            <person name="Dromer F."/>
            <person name="Young S."/>
            <person name="Zeng Q."/>
            <person name="Chapman S."/>
            <person name="Gujja S."/>
            <person name="Saif S."/>
            <person name="Birren B."/>
        </authorList>
    </citation>
    <scope>NUCLEOTIDE SEQUENCE [LARGE SCALE GENOMIC DNA]</scope>
    <source>
        <strain evidence="3 4">ATCC 28783</strain>
    </source>
</reference>
<dbReference type="PANTHER" id="PTHR32258:SF28">
    <property type="entry name" value="PROTEIN NETWORKED 3A-RELATED"/>
    <property type="match status" value="1"/>
</dbReference>
<feature type="compositionally biased region" description="Polar residues" evidence="2">
    <location>
        <begin position="39"/>
        <end position="49"/>
    </location>
</feature>
<sequence>MSLPNPPIESSSTWVKDEAEVCEPEMVSLRPSKRARTHSPVQEPTSPSSDLDKVYDELFGASPAPAPSPPYPIIDLTVSPPIPTISLFDDEELPIDITSPDTSKHVGSSNQTSELKRRTKKVVELKSQLNKVVGEKDELQLRVSRLEEDARKREEEVLTLKERTAAAEAVSRSRLNNSKISHQMEQTTPSDQVVKISELESLLGDKETAMEDLEKRYAEKEEKLSKFRENAKDWQNKAEERRVQKEEIKRQLRDLEDEQITSKTRTSMWERSREQMNKKLVQLEKENMGMKVDLVQVQSEKDTNKKELEELKMTSGELIRLGKTMTKELERFLVFHQNQNGGVGLGFDVGRWVEEVSDMSASAFTKNQEKEKVTEQVGGIGTSRFPLPSRPGLPTPPSGPSQPHFSPQPYLPTPRHSSGSRSGGDNGSGSLTNPSQMHSPQIHPPFSQSPLQPQYDTVTTSPDLDHHSRNESDEQKMKTEDEPSVEERYPLTEQISSIAKLQTELTRSKNKLLESQRDTEAALRSAQMSRAETTKLTVELKNLRDRMTDPSVMAGESMEGLKKIILELQSQLKQSKRLVEQKNQSISSLQGNLKTLSGLRGQKSVNGETNVEVLKSMVVNVHEELSKVQKALQEKKTEINNMKIRDQNLVKSVSEGNVDKLKKMIGDLQAQLKSVKNAFEEKKKEVGLLQKALGKRKEAQQKLQATINSLNAGKGNNVGVGVEVKTEELPVLRFA</sequence>
<proteinExistence type="predicted"/>
<dbReference type="InterPro" id="IPR051861">
    <property type="entry name" value="NET_actin-binding_domain"/>
</dbReference>
<dbReference type="STRING" id="5217.A0A4Q1BPI9"/>
<dbReference type="EMBL" id="SDIL01000028">
    <property type="protein sequence ID" value="RXK39682.1"/>
    <property type="molecule type" value="Genomic_DNA"/>
</dbReference>
<feature type="compositionally biased region" description="Polar residues" evidence="2">
    <location>
        <begin position="173"/>
        <end position="191"/>
    </location>
</feature>